<dbReference type="RefSeq" id="WP_219877654.1">
    <property type="nucleotide sequence ID" value="NZ_JAHYXK010000009.1"/>
</dbReference>
<name>A0ABS7CVG7_9BACT</name>
<sequence>MKQEQFYYCLSRILKLREKIEQTYLVRRNAQAIESAQTQEQQVGFDSLKLFAENKENADKNTAEEKALIKELAAQEAKIRTFVPVALYGTRIEATLPGHTTLNVVIEIQSIVIEKATQQI</sequence>
<evidence type="ECO:0000313" key="1">
    <source>
        <dbReference type="EMBL" id="MBW7467773.1"/>
    </source>
</evidence>
<gene>
    <name evidence="1" type="ORF">K0O23_11900</name>
</gene>
<proteinExistence type="predicted"/>
<dbReference type="Proteomes" id="UP000813018">
    <property type="component" value="Unassembled WGS sequence"/>
</dbReference>
<evidence type="ECO:0000313" key="2">
    <source>
        <dbReference type="Proteomes" id="UP000813018"/>
    </source>
</evidence>
<dbReference type="EMBL" id="JAHYXK010000009">
    <property type="protein sequence ID" value="MBW7467773.1"/>
    <property type="molecule type" value="Genomic_DNA"/>
</dbReference>
<keyword evidence="2" id="KW-1185">Reference proteome</keyword>
<comment type="caution">
    <text evidence="1">The sequence shown here is derived from an EMBL/GenBank/DDBJ whole genome shotgun (WGS) entry which is preliminary data.</text>
</comment>
<organism evidence="1 2">
    <name type="scientific">Pontibacter aydingkolensis</name>
    <dbReference type="NCBI Taxonomy" id="1911536"/>
    <lineage>
        <taxon>Bacteria</taxon>
        <taxon>Pseudomonadati</taxon>
        <taxon>Bacteroidota</taxon>
        <taxon>Cytophagia</taxon>
        <taxon>Cytophagales</taxon>
        <taxon>Hymenobacteraceae</taxon>
        <taxon>Pontibacter</taxon>
    </lineage>
</organism>
<accession>A0ABS7CVG7</accession>
<protein>
    <submittedName>
        <fullName evidence="1">Uncharacterized protein</fullName>
    </submittedName>
</protein>
<reference evidence="1 2" key="1">
    <citation type="journal article" date="2016" name="Int. J. Syst. Evol. Microbiol.">
        <title>Pontibacter aydingkolensis sp. nov., isolated from soil of a salt lake.</title>
        <authorList>
            <person name="Osman G."/>
            <person name="Zhang T."/>
            <person name="Lou K."/>
            <person name="Gao Y."/>
            <person name="Chang W."/>
            <person name="Lin Q."/>
            <person name="Yang H.M."/>
            <person name="Huo X.D."/>
            <person name="Wang N."/>
        </authorList>
    </citation>
    <scope>NUCLEOTIDE SEQUENCE [LARGE SCALE GENOMIC DNA]</scope>
    <source>
        <strain evidence="1 2">KACC 19255</strain>
    </source>
</reference>